<evidence type="ECO:0000313" key="1">
    <source>
        <dbReference type="EMBL" id="MBP2478312.1"/>
    </source>
</evidence>
<dbReference type="EMBL" id="JAGIOO010000001">
    <property type="protein sequence ID" value="MBP2478312.1"/>
    <property type="molecule type" value="Genomic_DNA"/>
</dbReference>
<dbReference type="InterPro" id="IPR046373">
    <property type="entry name" value="Acyl-CoA_Oxase/DH_mid-dom_sf"/>
</dbReference>
<protein>
    <submittedName>
        <fullName evidence="1">Alkylation response protein AidB-like acyl-CoA dehydrogenase</fullName>
    </submittedName>
</protein>
<reference evidence="1 2" key="1">
    <citation type="submission" date="2021-03" db="EMBL/GenBank/DDBJ databases">
        <title>Sequencing the genomes of 1000 actinobacteria strains.</title>
        <authorList>
            <person name="Klenk H.-P."/>
        </authorList>
    </citation>
    <scope>NUCLEOTIDE SEQUENCE [LARGE SCALE GENOMIC DNA]</scope>
    <source>
        <strain evidence="1 2">DSM 44580</strain>
    </source>
</reference>
<dbReference type="Proteomes" id="UP001519363">
    <property type="component" value="Unassembled WGS sequence"/>
</dbReference>
<comment type="caution">
    <text evidence="1">The sequence shown here is derived from an EMBL/GenBank/DDBJ whole genome shotgun (WGS) entry which is preliminary data.</text>
</comment>
<gene>
    <name evidence="1" type="ORF">JOF53_007184</name>
</gene>
<dbReference type="RefSeq" id="WP_086788571.1">
    <property type="nucleotide sequence ID" value="NZ_JAGIOO010000001.1"/>
</dbReference>
<sequence>MTTSLCAAALEAAADLAEHVLLPAAAGVEAADRVPDGHFEALAAHGFYDLASLRLPDLAGTMRLVEVLAGGCLTTTFVWMQHHGAVRSLGEADNAVLAAAHLPELRAGAYRAGLAVTAALRPGPPAVTATPVPGGYRLDGEAPWVTGWGLVDLLLVAGRTPDGRLAVGLVDAVATPTLHAQPLDLLAVRASRTVRLRFDGHLLPYEELVHVVPTAHYLAHEAETQHVAAAMALGVAGRAITLLGEHAAGLPAQLTELRRRLAGAGWGEEDRLRAAAAELAHRAAATLLTHEGGRALLPGSHAGRLLREAAFLLVFASRPVVRTALLDRFRR</sequence>
<name>A0ABS5AP24_9PSEU</name>
<evidence type="ECO:0000313" key="2">
    <source>
        <dbReference type="Proteomes" id="UP001519363"/>
    </source>
</evidence>
<keyword evidence="2" id="KW-1185">Reference proteome</keyword>
<dbReference type="SUPFAM" id="SSF56645">
    <property type="entry name" value="Acyl-CoA dehydrogenase NM domain-like"/>
    <property type="match status" value="1"/>
</dbReference>
<proteinExistence type="predicted"/>
<dbReference type="Gene3D" id="2.40.110.10">
    <property type="entry name" value="Butyryl-CoA Dehydrogenase, subunit A, domain 2"/>
    <property type="match status" value="1"/>
</dbReference>
<dbReference type="InterPro" id="IPR009100">
    <property type="entry name" value="AcylCoA_DH/oxidase_NM_dom_sf"/>
</dbReference>
<accession>A0ABS5AP24</accession>
<organism evidence="1 2">
    <name type="scientific">Crossiella equi</name>
    <dbReference type="NCBI Taxonomy" id="130796"/>
    <lineage>
        <taxon>Bacteria</taxon>
        <taxon>Bacillati</taxon>
        <taxon>Actinomycetota</taxon>
        <taxon>Actinomycetes</taxon>
        <taxon>Pseudonocardiales</taxon>
        <taxon>Pseudonocardiaceae</taxon>
        <taxon>Crossiella</taxon>
    </lineage>
</organism>